<comment type="caution">
    <text evidence="5">The sequence shown here is derived from an EMBL/GenBank/DDBJ whole genome shotgun (WGS) entry which is preliminary data.</text>
</comment>
<evidence type="ECO:0000256" key="1">
    <source>
        <dbReference type="ARBA" id="ARBA00022679"/>
    </source>
</evidence>
<dbReference type="OrthoDB" id="15433at2759"/>
<sequence>MAILGVGTDILYMPRMISLLRRHAPYRLASHILSKSERESFITLFPTFDNQRLLSPNWTWVSTENTIKLDKDESNVVRWLSLRWVAKEAIFKAVYPHKRLAWDEVTITKIMGKPQVEFSASVVSELAIKNTHLSISHDGDYIIGVVTVEQ</sequence>
<dbReference type="GO" id="GO:0008897">
    <property type="term" value="F:holo-[acyl-carrier-protein] synthase activity"/>
    <property type="evidence" value="ECO:0007669"/>
    <property type="project" value="InterPro"/>
</dbReference>
<dbReference type="InterPro" id="IPR008278">
    <property type="entry name" value="4-PPantetheinyl_Trfase_dom"/>
</dbReference>
<reference evidence="5 6" key="1">
    <citation type="journal article" date="2019" name="Sci. Rep.">
        <title>Comparative genomics of chytrid fungi reveal insights into the obligate biotrophic and pathogenic lifestyle of Synchytrium endobioticum.</title>
        <authorList>
            <person name="van de Vossenberg B.T.L.H."/>
            <person name="Warris S."/>
            <person name="Nguyen H.D.T."/>
            <person name="van Gent-Pelzer M.P.E."/>
            <person name="Joly D.L."/>
            <person name="van de Geest H.C."/>
            <person name="Bonants P.J.M."/>
            <person name="Smith D.S."/>
            <person name="Levesque C.A."/>
            <person name="van der Lee T.A.J."/>
        </authorList>
    </citation>
    <scope>NUCLEOTIDE SEQUENCE [LARGE SCALE GENOMIC DNA]</scope>
    <source>
        <strain evidence="5 6">JEL517</strain>
    </source>
</reference>
<protein>
    <submittedName>
        <fullName evidence="5">Holo-[acyl-carrier-protein] synthase</fullName>
    </submittedName>
</protein>
<evidence type="ECO:0000256" key="2">
    <source>
        <dbReference type="ARBA" id="ARBA00022723"/>
    </source>
</evidence>
<keyword evidence="6" id="KW-1185">Reference proteome</keyword>
<evidence type="ECO:0000313" key="6">
    <source>
        <dbReference type="Proteomes" id="UP000319731"/>
    </source>
</evidence>
<dbReference type="Proteomes" id="UP000319731">
    <property type="component" value="Unassembled WGS sequence"/>
</dbReference>
<evidence type="ECO:0000313" key="5">
    <source>
        <dbReference type="EMBL" id="TPX31434.1"/>
    </source>
</evidence>
<dbReference type="AlphaFoldDB" id="A0A507C054"/>
<dbReference type="InterPro" id="IPR004568">
    <property type="entry name" value="Ppantetheine-prot_Trfase_dom"/>
</dbReference>
<dbReference type="GeneID" id="42006458"/>
<dbReference type="EMBL" id="QEAO01000045">
    <property type="protein sequence ID" value="TPX31434.1"/>
    <property type="molecule type" value="Genomic_DNA"/>
</dbReference>
<dbReference type="GO" id="GO:0000287">
    <property type="term" value="F:magnesium ion binding"/>
    <property type="evidence" value="ECO:0007669"/>
    <property type="project" value="InterPro"/>
</dbReference>
<dbReference type="Pfam" id="PF01648">
    <property type="entry name" value="ACPS"/>
    <property type="match status" value="1"/>
</dbReference>
<dbReference type="GO" id="GO:0006633">
    <property type="term" value="P:fatty acid biosynthetic process"/>
    <property type="evidence" value="ECO:0007669"/>
    <property type="project" value="InterPro"/>
</dbReference>
<dbReference type="RefSeq" id="XP_031022870.1">
    <property type="nucleotide sequence ID" value="XM_031171161.1"/>
</dbReference>
<keyword evidence="2" id="KW-0479">Metal-binding</keyword>
<dbReference type="InterPro" id="IPR037143">
    <property type="entry name" value="4-PPantetheinyl_Trfase_dom_sf"/>
</dbReference>
<name>A0A507C054_9FUNG</name>
<keyword evidence="1" id="KW-0808">Transferase</keyword>
<keyword evidence="3" id="KW-0460">Magnesium</keyword>
<organism evidence="5 6">
    <name type="scientific">Synchytrium microbalum</name>
    <dbReference type="NCBI Taxonomy" id="1806994"/>
    <lineage>
        <taxon>Eukaryota</taxon>
        <taxon>Fungi</taxon>
        <taxon>Fungi incertae sedis</taxon>
        <taxon>Chytridiomycota</taxon>
        <taxon>Chytridiomycota incertae sedis</taxon>
        <taxon>Chytridiomycetes</taxon>
        <taxon>Synchytriales</taxon>
        <taxon>Synchytriaceae</taxon>
        <taxon>Synchytrium</taxon>
    </lineage>
</organism>
<gene>
    <name evidence="5" type="ORF">SmJEL517_g05235</name>
</gene>
<dbReference type="STRING" id="1806994.A0A507C054"/>
<dbReference type="Gene3D" id="3.90.470.20">
    <property type="entry name" value="4'-phosphopantetheinyl transferase domain"/>
    <property type="match status" value="1"/>
</dbReference>
<dbReference type="NCBIfam" id="TIGR00556">
    <property type="entry name" value="pantethn_trn"/>
    <property type="match status" value="1"/>
</dbReference>
<proteinExistence type="predicted"/>
<evidence type="ECO:0000259" key="4">
    <source>
        <dbReference type="Pfam" id="PF01648"/>
    </source>
</evidence>
<dbReference type="SUPFAM" id="SSF56214">
    <property type="entry name" value="4'-phosphopantetheinyl transferase"/>
    <property type="match status" value="1"/>
</dbReference>
<feature type="domain" description="4'-phosphopantetheinyl transferase" evidence="4">
    <location>
        <begin position="5"/>
        <end position="145"/>
    </location>
</feature>
<evidence type="ECO:0000256" key="3">
    <source>
        <dbReference type="ARBA" id="ARBA00022842"/>
    </source>
</evidence>
<accession>A0A507C054</accession>